<name>A0A8S1UDG8_9CILI</name>
<gene>
    <name evidence="1" type="ORF">PPENT_87.1.T0370017</name>
</gene>
<dbReference type="Proteomes" id="UP000689195">
    <property type="component" value="Unassembled WGS sequence"/>
</dbReference>
<comment type="caution">
    <text evidence="1">The sequence shown here is derived from an EMBL/GenBank/DDBJ whole genome shotgun (WGS) entry which is preliminary data.</text>
</comment>
<sequence length="187" mass="22457">MSYLNQIAIGKQFVYFIQWQMLYFYRNQIQYISQNLYCVCGIEIDYIENLNNCESKYLRYILCYIFNSLTNKCVAFNSQYELHACKVRAKSCYWKGNIVKLQLVVSSISLYRVQTIYFCYEIIILQLYSVYLKVNAILIQIKQQDGLHNPKIRRNLIFLFFQDDSYIQFSNILMLLICLLKKSFDMD</sequence>
<protein>
    <submittedName>
        <fullName evidence="1">Uncharacterized protein</fullName>
    </submittedName>
</protein>
<organism evidence="1 2">
    <name type="scientific">Paramecium pentaurelia</name>
    <dbReference type="NCBI Taxonomy" id="43138"/>
    <lineage>
        <taxon>Eukaryota</taxon>
        <taxon>Sar</taxon>
        <taxon>Alveolata</taxon>
        <taxon>Ciliophora</taxon>
        <taxon>Intramacronucleata</taxon>
        <taxon>Oligohymenophorea</taxon>
        <taxon>Peniculida</taxon>
        <taxon>Parameciidae</taxon>
        <taxon>Paramecium</taxon>
    </lineage>
</organism>
<accession>A0A8S1UDG8</accession>
<dbReference type="EMBL" id="CAJJDO010000037">
    <property type="protein sequence ID" value="CAD8161779.1"/>
    <property type="molecule type" value="Genomic_DNA"/>
</dbReference>
<keyword evidence="2" id="KW-1185">Reference proteome</keyword>
<dbReference type="AlphaFoldDB" id="A0A8S1UDG8"/>
<evidence type="ECO:0000313" key="1">
    <source>
        <dbReference type="EMBL" id="CAD8161779.1"/>
    </source>
</evidence>
<proteinExistence type="predicted"/>
<reference evidence="1" key="1">
    <citation type="submission" date="2021-01" db="EMBL/GenBank/DDBJ databases">
        <authorList>
            <consortium name="Genoscope - CEA"/>
            <person name="William W."/>
        </authorList>
    </citation>
    <scope>NUCLEOTIDE SEQUENCE</scope>
</reference>
<evidence type="ECO:0000313" key="2">
    <source>
        <dbReference type="Proteomes" id="UP000689195"/>
    </source>
</evidence>